<dbReference type="SUPFAM" id="SSF46934">
    <property type="entry name" value="UBA-like"/>
    <property type="match status" value="1"/>
</dbReference>
<dbReference type="InterPro" id="IPR009816">
    <property type="entry name" value="SPATS2-like"/>
</dbReference>
<dbReference type="RefSeq" id="XP_029012154.1">
    <property type="nucleotide sequence ID" value="XM_029156321.3"/>
</dbReference>
<gene>
    <name evidence="4 5 6" type="primary">spats2</name>
</gene>
<comment type="similarity">
    <text evidence="1">Belongs to the SPATS2 family.</text>
</comment>
<feature type="region of interest" description="Disordered" evidence="2">
    <location>
        <begin position="356"/>
        <end position="492"/>
    </location>
</feature>
<organism evidence="3 6">
    <name type="scientific">Betta splendens</name>
    <name type="common">Siamese fighting fish</name>
    <dbReference type="NCBI Taxonomy" id="158456"/>
    <lineage>
        <taxon>Eukaryota</taxon>
        <taxon>Metazoa</taxon>
        <taxon>Chordata</taxon>
        <taxon>Craniata</taxon>
        <taxon>Vertebrata</taxon>
        <taxon>Euteleostomi</taxon>
        <taxon>Actinopterygii</taxon>
        <taxon>Neopterygii</taxon>
        <taxon>Teleostei</taxon>
        <taxon>Neoteleostei</taxon>
        <taxon>Acanthomorphata</taxon>
        <taxon>Anabantaria</taxon>
        <taxon>Anabantiformes</taxon>
        <taxon>Anabantoidei</taxon>
        <taxon>Osphronemidae</taxon>
        <taxon>Betta</taxon>
    </lineage>
</organism>
<feature type="region of interest" description="Disordered" evidence="2">
    <location>
        <begin position="84"/>
        <end position="131"/>
    </location>
</feature>
<evidence type="ECO:0000313" key="4">
    <source>
        <dbReference type="RefSeq" id="XP_029012153.1"/>
    </source>
</evidence>
<reference evidence="4 5" key="1">
    <citation type="submission" date="2025-04" db="UniProtKB">
        <authorList>
            <consortium name="RefSeq"/>
        </authorList>
    </citation>
    <scope>IDENTIFICATION</scope>
</reference>
<proteinExistence type="inferred from homology"/>
<name>A0A6P7N1G4_BETSP</name>
<dbReference type="OrthoDB" id="6136201at2759"/>
<feature type="compositionally biased region" description="Polar residues" evidence="2">
    <location>
        <begin position="406"/>
        <end position="419"/>
    </location>
</feature>
<dbReference type="Proteomes" id="UP000515150">
    <property type="component" value="Chromosome 7"/>
</dbReference>
<dbReference type="PANTHER" id="PTHR15623">
    <property type="entry name" value="SPERMATOGENESIS-ASSOCIATED SERINE-RICH PROTEIN 2-RELATED"/>
    <property type="match status" value="1"/>
</dbReference>
<dbReference type="RefSeq" id="XP_029012155.1">
    <property type="nucleotide sequence ID" value="XM_029156322.3"/>
</dbReference>
<feature type="region of interest" description="Disordered" evidence="2">
    <location>
        <begin position="147"/>
        <end position="205"/>
    </location>
</feature>
<feature type="compositionally biased region" description="Basic residues" evidence="2">
    <location>
        <begin position="85"/>
        <end position="95"/>
    </location>
</feature>
<keyword evidence="3" id="KW-1185">Reference proteome</keyword>
<dbReference type="CTD" id="65244"/>
<evidence type="ECO:0000256" key="2">
    <source>
        <dbReference type="SAM" id="MobiDB-lite"/>
    </source>
</evidence>
<feature type="region of interest" description="Disordered" evidence="2">
    <location>
        <begin position="1"/>
        <end position="29"/>
    </location>
</feature>
<accession>A0A6P7N1G4</accession>
<dbReference type="Pfam" id="PF07139">
    <property type="entry name" value="SPATS2-like"/>
    <property type="match status" value="1"/>
</dbReference>
<evidence type="ECO:0000313" key="5">
    <source>
        <dbReference type="RefSeq" id="XP_029012154.1"/>
    </source>
</evidence>
<protein>
    <submittedName>
        <fullName evidence="4 5">Spermatogenesis-associated serine-rich protein 2</fullName>
    </submittedName>
</protein>
<dbReference type="RefSeq" id="XP_029012153.1">
    <property type="nucleotide sequence ID" value="XM_029156320.2"/>
</dbReference>
<evidence type="ECO:0000313" key="6">
    <source>
        <dbReference type="RefSeq" id="XP_029012155.1"/>
    </source>
</evidence>
<dbReference type="InterPro" id="IPR009060">
    <property type="entry name" value="UBA-like_sf"/>
</dbReference>
<evidence type="ECO:0000313" key="3">
    <source>
        <dbReference type="Proteomes" id="UP000515150"/>
    </source>
</evidence>
<feature type="compositionally biased region" description="Low complexity" evidence="2">
    <location>
        <begin position="366"/>
        <end position="382"/>
    </location>
</feature>
<dbReference type="AlphaFoldDB" id="A0A6P7N1G4"/>
<dbReference type="GO" id="GO:0005737">
    <property type="term" value="C:cytoplasm"/>
    <property type="evidence" value="ECO:0007669"/>
    <property type="project" value="TreeGrafter"/>
</dbReference>
<feature type="compositionally biased region" description="Low complexity" evidence="2">
    <location>
        <begin position="147"/>
        <end position="188"/>
    </location>
</feature>
<evidence type="ECO:0000256" key="1">
    <source>
        <dbReference type="ARBA" id="ARBA00007105"/>
    </source>
</evidence>
<sequence>MAKKNSQKDTTGVMFDTHSKMAMSQGGTAEKMKEKISAVRAVVPNKSNNEIVLVLQHFENSVDKAVQAFLEGSAVEILKEWNVTGKKKPKKKKPKPQPEASAESVALEAPSPEESRDEVNGFHANGSVMDGESLDSLSEQLDSASLDAAELDSEPATSETAGAEAESQGSAPSPASQQGGRNPQGPRGNKNRHRAGSNSHPHTFSLMPATEELGLQGVKKMAPNIDRSVKDLQRCTASLTRYRMVIKEEMDSSIKRMKQTFAELQTCLMDREVTLLAEMDKVKAEAMVILDARQKKAEELRRLTDKSASMSEEQLSELRADIKHFVSERKYDEDLGKAVRFTFDLEPLKTSITGFGSVYHPRTGYSNRSRCSSTSSSVTSPSQLETPPPPQTQSAPSETRPPPNKQIFQGNRRTFQGQGFHSGGQRYNGGSYHDRNSARANHRYHSDGASSGHTSQHSTNSRGPSHPSSSSHNQDRASHNGLPQRPPRTHCP</sequence>
<dbReference type="GeneID" id="114858767"/>
<feature type="compositionally biased region" description="Polar residues" evidence="2">
    <location>
        <begin position="448"/>
        <end position="463"/>
    </location>
</feature>
<dbReference type="PANTHER" id="PTHR15623:SF11">
    <property type="entry name" value="SPERMATOGENESIS-ASSOCIATED SERINE-RICH PROTEIN 2"/>
    <property type="match status" value="1"/>
</dbReference>
<dbReference type="GeneTree" id="ENSGT00390000001138"/>
<dbReference type="KEGG" id="bspl:114858767"/>